<dbReference type="InterPro" id="IPR016186">
    <property type="entry name" value="C-type_lectin-like/link_sf"/>
</dbReference>
<protein>
    <submittedName>
        <fullName evidence="10">Layilin</fullName>
    </submittedName>
</protein>
<keyword evidence="4" id="KW-0430">Lectin</keyword>
<evidence type="ECO:0000256" key="5">
    <source>
        <dbReference type="ARBA" id="ARBA00022989"/>
    </source>
</evidence>
<dbReference type="Proteomes" id="UP000694620">
    <property type="component" value="Chromosome 9"/>
</dbReference>
<evidence type="ECO:0000256" key="2">
    <source>
        <dbReference type="ARBA" id="ARBA00022692"/>
    </source>
</evidence>
<keyword evidence="6 7" id="KW-0472">Membrane</keyword>
<feature type="chain" id="PRO_5034452011" evidence="8">
    <location>
        <begin position="19"/>
        <end position="379"/>
    </location>
</feature>
<gene>
    <name evidence="10" type="primary">LAYN</name>
    <name evidence="10" type="synonym">layna</name>
</gene>
<evidence type="ECO:0000256" key="3">
    <source>
        <dbReference type="ARBA" id="ARBA00022729"/>
    </source>
</evidence>
<dbReference type="PANTHER" id="PTHR14789">
    <property type="entry name" value="CHONDROLECTIN VARIANT CHODLFDELTAE"/>
    <property type="match status" value="1"/>
</dbReference>
<comment type="subcellular location">
    <subcellularLocation>
        <location evidence="1">Membrane</location>
        <topology evidence="1">Single-pass type I membrane protein</topology>
    </subcellularLocation>
</comment>
<dbReference type="FunFam" id="3.10.100.10:FF:000006">
    <property type="entry name" value="Layilin b"/>
    <property type="match status" value="1"/>
</dbReference>
<proteinExistence type="predicted"/>
<dbReference type="InterPro" id="IPR051505">
    <property type="entry name" value="C-type_lectin_domain"/>
</dbReference>
<keyword evidence="5 7" id="KW-1133">Transmembrane helix</keyword>
<evidence type="ECO:0000256" key="1">
    <source>
        <dbReference type="ARBA" id="ARBA00004479"/>
    </source>
</evidence>
<dbReference type="GO" id="GO:0030246">
    <property type="term" value="F:carbohydrate binding"/>
    <property type="evidence" value="ECO:0007669"/>
    <property type="project" value="UniProtKB-KW"/>
</dbReference>
<dbReference type="PANTHER" id="PTHR14789:SF2">
    <property type="entry name" value="LAYILIN"/>
    <property type="match status" value="1"/>
</dbReference>
<dbReference type="Ensembl" id="ENSECRT00000021905.1">
    <property type="protein sequence ID" value="ENSECRP00000021440.1"/>
    <property type="gene ID" value="ENSECRG00000014462.1"/>
</dbReference>
<reference evidence="10" key="2">
    <citation type="submission" date="2025-08" db="UniProtKB">
        <authorList>
            <consortium name="Ensembl"/>
        </authorList>
    </citation>
    <scope>IDENTIFICATION</scope>
</reference>
<dbReference type="GO" id="GO:0016020">
    <property type="term" value="C:membrane"/>
    <property type="evidence" value="ECO:0007669"/>
    <property type="project" value="UniProtKB-SubCell"/>
</dbReference>
<evidence type="ECO:0000313" key="11">
    <source>
        <dbReference type="Proteomes" id="UP000694620"/>
    </source>
</evidence>
<organism evidence="10 11">
    <name type="scientific">Erpetoichthys calabaricus</name>
    <name type="common">Rope fish</name>
    <name type="synonym">Calamoichthys calabaricus</name>
    <dbReference type="NCBI Taxonomy" id="27687"/>
    <lineage>
        <taxon>Eukaryota</taxon>
        <taxon>Metazoa</taxon>
        <taxon>Chordata</taxon>
        <taxon>Craniata</taxon>
        <taxon>Vertebrata</taxon>
        <taxon>Euteleostomi</taxon>
        <taxon>Actinopterygii</taxon>
        <taxon>Polypteriformes</taxon>
        <taxon>Polypteridae</taxon>
        <taxon>Erpetoichthys</taxon>
    </lineage>
</organism>
<keyword evidence="3 8" id="KW-0732">Signal</keyword>
<accession>A0A8C4SU39</accession>
<feature type="signal peptide" evidence="8">
    <location>
        <begin position="1"/>
        <end position="18"/>
    </location>
</feature>
<dbReference type="PROSITE" id="PS50041">
    <property type="entry name" value="C_TYPE_LECTIN_2"/>
    <property type="match status" value="1"/>
</dbReference>
<evidence type="ECO:0000256" key="6">
    <source>
        <dbReference type="ARBA" id="ARBA00023136"/>
    </source>
</evidence>
<dbReference type="SUPFAM" id="SSF56436">
    <property type="entry name" value="C-type lectin-like"/>
    <property type="match status" value="1"/>
</dbReference>
<keyword evidence="2 7" id="KW-0812">Transmembrane</keyword>
<keyword evidence="11" id="KW-1185">Reference proteome</keyword>
<reference evidence="10" key="1">
    <citation type="submission" date="2021-06" db="EMBL/GenBank/DDBJ databases">
        <authorList>
            <consortium name="Wellcome Sanger Institute Data Sharing"/>
        </authorList>
    </citation>
    <scope>NUCLEOTIDE SEQUENCE [LARGE SCALE GENOMIC DNA]</scope>
</reference>
<dbReference type="Pfam" id="PF00059">
    <property type="entry name" value="Lectin_C"/>
    <property type="match status" value="1"/>
</dbReference>
<reference evidence="10" key="3">
    <citation type="submission" date="2025-09" db="UniProtKB">
        <authorList>
            <consortium name="Ensembl"/>
        </authorList>
    </citation>
    <scope>IDENTIFICATION</scope>
</reference>
<evidence type="ECO:0000256" key="7">
    <source>
        <dbReference type="SAM" id="Phobius"/>
    </source>
</evidence>
<evidence type="ECO:0000256" key="4">
    <source>
        <dbReference type="ARBA" id="ARBA00022734"/>
    </source>
</evidence>
<evidence type="ECO:0000259" key="9">
    <source>
        <dbReference type="PROSITE" id="PS50041"/>
    </source>
</evidence>
<dbReference type="SMART" id="SM00034">
    <property type="entry name" value="CLECT"/>
    <property type="match status" value="1"/>
</dbReference>
<dbReference type="AlphaFoldDB" id="A0A8C4SU39"/>
<dbReference type="Gene3D" id="3.10.100.10">
    <property type="entry name" value="Mannose-Binding Protein A, subunit A"/>
    <property type="match status" value="1"/>
</dbReference>
<dbReference type="InterPro" id="IPR016187">
    <property type="entry name" value="CTDL_fold"/>
</dbReference>
<evidence type="ECO:0000313" key="10">
    <source>
        <dbReference type="Ensembl" id="ENSECRP00000021440.1"/>
    </source>
</evidence>
<feature type="domain" description="C-type lectin" evidence="9">
    <location>
        <begin position="39"/>
        <end position="179"/>
    </location>
</feature>
<evidence type="ECO:0000256" key="8">
    <source>
        <dbReference type="SAM" id="SignalP"/>
    </source>
</evidence>
<sequence length="379" mass="42814">MDLVKVLALLWLHRFCLGFKQRIENSFEPREQKICRKESEKFCYKIAYFSDVHRKVNFELASKACRSDGGELLSIESESEQRLIERFIEQIKGSDGDFWIGLRRKSEHQEATADCPKKYQWVDGSKAVFRNWHLDEPSCGHEMCVVMYYQPSASVGTEGLYMFQWNDDNCETKNNFICKYSQDKVLVSSEAGNSTHTVPTTISTRPKHPAVTINDSNNVVITESIGTALNIIYIVIPMIPLLLLLLVATGVFCFKLFAQRSKDRIVMTTKEPNLWMAPNRCNSPSLDVYNVIRQQHDADLASARPDIKNASFRASSVDAPPDNLSGDYDNMGGSHSESGFVTLASTESGFVTNEIYEGYHTRGGGGNDSGWVENEIYCY</sequence>
<dbReference type="GeneTree" id="ENSGT00390000001844"/>
<dbReference type="InterPro" id="IPR001304">
    <property type="entry name" value="C-type_lectin-like"/>
</dbReference>
<feature type="transmembrane region" description="Helical" evidence="7">
    <location>
        <begin position="231"/>
        <end position="257"/>
    </location>
</feature>
<name>A0A8C4SU39_ERPCA</name>